<accession>A0A2P6QP74</accession>
<dbReference type="Proteomes" id="UP000238479">
    <property type="component" value="Chromosome 4"/>
</dbReference>
<sequence length="122" mass="13780">MVFMVFAYQVEFESLAVELDGKNEWLLKEKVEAKLEAILKATQEGPSQQNRNLEKMINAHVTTSQSQQSSRPINAPSNDLENRRCALLNWNNYEEDEVVAEGKISSTNPSTKVHCVPLGRDC</sequence>
<organism evidence="1 2">
    <name type="scientific">Rosa chinensis</name>
    <name type="common">China rose</name>
    <dbReference type="NCBI Taxonomy" id="74649"/>
    <lineage>
        <taxon>Eukaryota</taxon>
        <taxon>Viridiplantae</taxon>
        <taxon>Streptophyta</taxon>
        <taxon>Embryophyta</taxon>
        <taxon>Tracheophyta</taxon>
        <taxon>Spermatophyta</taxon>
        <taxon>Magnoliopsida</taxon>
        <taxon>eudicotyledons</taxon>
        <taxon>Gunneridae</taxon>
        <taxon>Pentapetalae</taxon>
        <taxon>rosids</taxon>
        <taxon>fabids</taxon>
        <taxon>Rosales</taxon>
        <taxon>Rosaceae</taxon>
        <taxon>Rosoideae</taxon>
        <taxon>Rosoideae incertae sedis</taxon>
        <taxon>Rosa</taxon>
    </lineage>
</organism>
<dbReference type="EMBL" id="PDCK01000042">
    <property type="protein sequence ID" value="PRQ35990.1"/>
    <property type="molecule type" value="Genomic_DNA"/>
</dbReference>
<keyword evidence="2" id="KW-1185">Reference proteome</keyword>
<proteinExistence type="predicted"/>
<dbReference type="Gramene" id="PRQ35990">
    <property type="protein sequence ID" value="PRQ35990"/>
    <property type="gene ID" value="RchiOBHm_Chr4g0386541"/>
</dbReference>
<comment type="caution">
    <text evidence="1">The sequence shown here is derived from an EMBL/GenBank/DDBJ whole genome shotgun (WGS) entry which is preliminary data.</text>
</comment>
<gene>
    <name evidence="1" type="ORF">RchiOBHm_Chr4g0386541</name>
</gene>
<reference evidence="1 2" key="1">
    <citation type="journal article" date="2018" name="Nat. Genet.">
        <title>The Rosa genome provides new insights in the design of modern roses.</title>
        <authorList>
            <person name="Bendahmane M."/>
        </authorList>
    </citation>
    <scope>NUCLEOTIDE SEQUENCE [LARGE SCALE GENOMIC DNA]</scope>
    <source>
        <strain evidence="2">cv. Old Blush</strain>
    </source>
</reference>
<evidence type="ECO:0000313" key="2">
    <source>
        <dbReference type="Proteomes" id="UP000238479"/>
    </source>
</evidence>
<protein>
    <submittedName>
        <fullName evidence="1">Uncharacterized protein</fullName>
    </submittedName>
</protein>
<dbReference type="AlphaFoldDB" id="A0A2P6QP74"/>
<name>A0A2P6QP74_ROSCH</name>
<evidence type="ECO:0000313" key="1">
    <source>
        <dbReference type="EMBL" id="PRQ35990.1"/>
    </source>
</evidence>